<dbReference type="KEGG" id="vgu:HYG85_04725"/>
<accession>A0A8J8MFE7</accession>
<dbReference type="EMBL" id="CP058561">
    <property type="protein sequence ID" value="QUH31926.1"/>
    <property type="molecule type" value="Genomic_DNA"/>
</dbReference>
<evidence type="ECO:0000313" key="3">
    <source>
        <dbReference type="Proteomes" id="UP000677305"/>
    </source>
</evidence>
<dbReference type="InterPro" id="IPR010359">
    <property type="entry name" value="IrrE_HExxH"/>
</dbReference>
<reference evidence="2 3" key="1">
    <citation type="submission" date="2020-07" db="EMBL/GenBank/DDBJ databases">
        <title>Vallitalea guaymasensis genome.</title>
        <authorList>
            <person name="Postec A."/>
        </authorList>
    </citation>
    <scope>NUCLEOTIDE SEQUENCE [LARGE SCALE GENOMIC DNA]</scope>
    <source>
        <strain evidence="2 3">Ra1766G1</strain>
    </source>
</reference>
<gene>
    <name evidence="2" type="ORF">HYG85_04725</name>
</gene>
<organism evidence="2 3">
    <name type="scientific">Vallitalea guaymasensis</name>
    <dbReference type="NCBI Taxonomy" id="1185412"/>
    <lineage>
        <taxon>Bacteria</taxon>
        <taxon>Bacillati</taxon>
        <taxon>Bacillota</taxon>
        <taxon>Clostridia</taxon>
        <taxon>Lachnospirales</taxon>
        <taxon>Vallitaleaceae</taxon>
        <taxon>Vallitalea</taxon>
    </lineage>
</organism>
<keyword evidence="3" id="KW-1185">Reference proteome</keyword>
<evidence type="ECO:0000259" key="1">
    <source>
        <dbReference type="Pfam" id="PF06114"/>
    </source>
</evidence>
<sequence length="153" mass="17926">MQMTKLLQYIEEENIELIETDIPIKNLKGLYYDNTIIIDKKIATTVGKKCILAEEIGHYYTSTGDILDQSNISNIKQENKARAWAFEELIGLVDIINAYKSGVRNKYELAEYLDVTEEFLDEAIEYYKRKFGILFNIDKYIIYFEPFGVIERL</sequence>
<evidence type="ECO:0000313" key="2">
    <source>
        <dbReference type="EMBL" id="QUH31926.1"/>
    </source>
</evidence>
<protein>
    <submittedName>
        <fullName evidence="2">ImmA/IrrE family metallo-endopeptidase</fullName>
    </submittedName>
</protein>
<name>A0A8J8MFE7_9FIRM</name>
<feature type="domain" description="IrrE N-terminal-like" evidence="1">
    <location>
        <begin position="11"/>
        <end position="124"/>
    </location>
</feature>
<dbReference type="Proteomes" id="UP000677305">
    <property type="component" value="Chromosome"/>
</dbReference>
<dbReference type="AlphaFoldDB" id="A0A8J8MFE7"/>
<dbReference type="Pfam" id="PF06114">
    <property type="entry name" value="Peptidase_M78"/>
    <property type="match status" value="1"/>
</dbReference>
<proteinExistence type="predicted"/>